<feature type="transmembrane region" description="Helical" evidence="6">
    <location>
        <begin position="292"/>
        <end position="313"/>
    </location>
</feature>
<keyword evidence="4 6" id="KW-1133">Transmembrane helix</keyword>
<feature type="transmembrane region" description="Helical" evidence="6">
    <location>
        <begin position="333"/>
        <end position="351"/>
    </location>
</feature>
<keyword evidence="3 6" id="KW-0812">Transmembrane</keyword>
<feature type="domain" description="Na+/H+ antiporter NhaC-like C-terminal" evidence="7">
    <location>
        <begin position="163"/>
        <end position="510"/>
    </location>
</feature>
<dbReference type="InterPro" id="IPR018461">
    <property type="entry name" value="Na/H_Antiport_NhaC-like_C"/>
</dbReference>
<feature type="transmembrane region" description="Helical" evidence="6">
    <location>
        <begin position="59"/>
        <end position="82"/>
    </location>
</feature>
<feature type="transmembrane region" description="Helical" evidence="6">
    <location>
        <begin position="403"/>
        <end position="425"/>
    </location>
</feature>
<keyword evidence="5 6" id="KW-0472">Membrane</keyword>
<organism evidence="8 9">
    <name type="scientific">Sulfoacidibacillus ferrooxidans</name>
    <dbReference type="NCBI Taxonomy" id="2005001"/>
    <lineage>
        <taxon>Bacteria</taxon>
        <taxon>Bacillati</taxon>
        <taxon>Bacillota</taxon>
        <taxon>Bacilli</taxon>
        <taxon>Bacillales</taxon>
        <taxon>Alicyclobacillaceae</taxon>
        <taxon>Sulfoacidibacillus</taxon>
    </lineage>
</organism>
<dbReference type="PANTHER" id="PTHR43478">
    <property type="entry name" value="NA+/H+ ANTIPORTER-RELATED"/>
    <property type="match status" value="1"/>
</dbReference>
<feature type="transmembrane region" description="Helical" evidence="6">
    <location>
        <begin position="145"/>
        <end position="174"/>
    </location>
</feature>
<dbReference type="AlphaFoldDB" id="A0A9X1V722"/>
<proteinExistence type="predicted"/>
<comment type="subcellular location">
    <subcellularLocation>
        <location evidence="1">Cell membrane</location>
        <topology evidence="1">Multi-pass membrane protein</topology>
    </subcellularLocation>
</comment>
<evidence type="ECO:0000256" key="4">
    <source>
        <dbReference type="ARBA" id="ARBA00022989"/>
    </source>
</evidence>
<dbReference type="EMBL" id="JALBUF010000001">
    <property type="protein sequence ID" value="MCI0182000.1"/>
    <property type="molecule type" value="Genomic_DNA"/>
</dbReference>
<feature type="transmembrane region" description="Helical" evidence="6">
    <location>
        <begin position="363"/>
        <end position="383"/>
    </location>
</feature>
<dbReference type="RefSeq" id="WP_241711620.1">
    <property type="nucleotide sequence ID" value="NZ_JALBUF010000001.1"/>
</dbReference>
<evidence type="ECO:0000256" key="5">
    <source>
        <dbReference type="ARBA" id="ARBA00023136"/>
    </source>
</evidence>
<name>A0A9X1V722_9BACL</name>
<sequence length="513" mass="54817">MYATIWSLLPFIVVIPLAMITRQVVPALVVGLLVGSYMMAPTLLGGINKSLYYLFEEVVIPGNIHLILFLYTFGSFVGLVRITGGVNGFAKWLEPRVKSVRGAFGVAWLTSIGTFMAPDFRIIAVAPIMASINKRLNISPQKMAYVIDVTATPLISLIPIGTAFVGYMIGLLAVSLKHIGSKESAYPLFLATIPLNFFAIAILVIGAYISFFSKDVKKSPVSSASPVVDVKNKKEHRLPKVSPSYAMIAHARHLHHGIQMEMGKLGTLHDPSHDEAPPEAIDLMSEEAKPSALHLILPIALLLLLTFFLTWWSGHTLSNNFFGVLMNANATEAMLQAILITLVISSVFYLFRGQKIGQLMYGILAGGNQMMAVIVLLVFVWAVSGVSTDLGFSTYVAHTVGAVVPRMLIAPALFVLGSVISYFIGSSFGTWGILMPLGFSLAMSTHASLALIAAAVFASGTLGGFASPLSDNTVAMATVMKLPVVSFSNSLLKSTLVAGGAATIGYAIAGFVM</sequence>
<evidence type="ECO:0000256" key="2">
    <source>
        <dbReference type="ARBA" id="ARBA00022475"/>
    </source>
</evidence>
<evidence type="ECO:0000313" key="8">
    <source>
        <dbReference type="EMBL" id="MCI0182000.1"/>
    </source>
</evidence>
<dbReference type="Proteomes" id="UP001139263">
    <property type="component" value="Unassembled WGS sequence"/>
</dbReference>
<feature type="transmembrane region" description="Helical" evidence="6">
    <location>
        <begin position="491"/>
        <end position="512"/>
    </location>
</feature>
<accession>A0A9X1V722</accession>
<feature type="transmembrane region" description="Helical" evidence="6">
    <location>
        <begin position="437"/>
        <end position="458"/>
    </location>
</feature>
<dbReference type="Pfam" id="PF03553">
    <property type="entry name" value="Na_H_antiporter"/>
    <property type="match status" value="1"/>
</dbReference>
<dbReference type="PANTHER" id="PTHR43478:SF1">
    <property type="entry name" value="NA+_H+ ANTIPORTER NHAC-LIKE C-TERMINAL DOMAIN-CONTAINING PROTEIN"/>
    <property type="match status" value="1"/>
</dbReference>
<evidence type="ECO:0000259" key="7">
    <source>
        <dbReference type="Pfam" id="PF03553"/>
    </source>
</evidence>
<reference evidence="8" key="1">
    <citation type="submission" date="2022-03" db="EMBL/GenBank/DDBJ databases">
        <title>Draft Genome Sequence of Firmicute Strain S0AB, a Heterotrophic Iron/Sulfur-Oxidizing Extreme Acidophile.</title>
        <authorList>
            <person name="Vergara E."/>
            <person name="Pakostova E."/>
            <person name="Johnson D.B."/>
            <person name="Holmes D.S."/>
        </authorList>
    </citation>
    <scope>NUCLEOTIDE SEQUENCE</scope>
    <source>
        <strain evidence="8">S0AB</strain>
    </source>
</reference>
<feature type="transmembrane region" description="Helical" evidence="6">
    <location>
        <begin position="102"/>
        <end position="124"/>
    </location>
</feature>
<gene>
    <name evidence="8" type="ORF">MM817_00251</name>
</gene>
<dbReference type="GO" id="GO:0005886">
    <property type="term" value="C:plasma membrane"/>
    <property type="evidence" value="ECO:0007669"/>
    <property type="project" value="UniProtKB-SubCell"/>
</dbReference>
<evidence type="ECO:0000256" key="1">
    <source>
        <dbReference type="ARBA" id="ARBA00004651"/>
    </source>
</evidence>
<feature type="transmembrane region" description="Helical" evidence="6">
    <location>
        <begin position="28"/>
        <end position="47"/>
    </location>
</feature>
<evidence type="ECO:0000256" key="6">
    <source>
        <dbReference type="SAM" id="Phobius"/>
    </source>
</evidence>
<keyword evidence="2" id="KW-1003">Cell membrane</keyword>
<keyword evidence="9" id="KW-1185">Reference proteome</keyword>
<comment type="caution">
    <text evidence="8">The sequence shown here is derived from an EMBL/GenBank/DDBJ whole genome shotgun (WGS) entry which is preliminary data.</text>
</comment>
<evidence type="ECO:0000256" key="3">
    <source>
        <dbReference type="ARBA" id="ARBA00022692"/>
    </source>
</evidence>
<feature type="transmembrane region" description="Helical" evidence="6">
    <location>
        <begin position="186"/>
        <end position="209"/>
    </location>
</feature>
<protein>
    <recommendedName>
        <fullName evidence="7">Na+/H+ antiporter NhaC-like C-terminal domain-containing protein</fullName>
    </recommendedName>
</protein>
<evidence type="ECO:0000313" key="9">
    <source>
        <dbReference type="Proteomes" id="UP001139263"/>
    </source>
</evidence>